<dbReference type="Proteomes" id="UP000054270">
    <property type="component" value="Unassembled WGS sequence"/>
</dbReference>
<feature type="region of interest" description="Disordered" evidence="1">
    <location>
        <begin position="597"/>
        <end position="618"/>
    </location>
</feature>
<dbReference type="EMBL" id="KN817601">
    <property type="protein sequence ID" value="KJA17583.1"/>
    <property type="molecule type" value="Genomic_DNA"/>
</dbReference>
<dbReference type="OrthoDB" id="3243413at2759"/>
<feature type="region of interest" description="Disordered" evidence="1">
    <location>
        <begin position="655"/>
        <end position="767"/>
    </location>
</feature>
<feature type="region of interest" description="Disordered" evidence="1">
    <location>
        <begin position="209"/>
        <end position="487"/>
    </location>
</feature>
<reference evidence="3" key="1">
    <citation type="submission" date="2014-04" db="EMBL/GenBank/DDBJ databases">
        <title>Evolutionary Origins and Diversification of the Mycorrhizal Mutualists.</title>
        <authorList>
            <consortium name="DOE Joint Genome Institute"/>
            <consortium name="Mycorrhizal Genomics Consortium"/>
            <person name="Kohler A."/>
            <person name="Kuo A."/>
            <person name="Nagy L.G."/>
            <person name="Floudas D."/>
            <person name="Copeland A."/>
            <person name="Barry K.W."/>
            <person name="Cichocki N."/>
            <person name="Veneault-Fourrey C."/>
            <person name="LaButti K."/>
            <person name="Lindquist E.A."/>
            <person name="Lipzen A."/>
            <person name="Lundell T."/>
            <person name="Morin E."/>
            <person name="Murat C."/>
            <person name="Riley R."/>
            <person name="Ohm R."/>
            <person name="Sun H."/>
            <person name="Tunlid A."/>
            <person name="Henrissat B."/>
            <person name="Grigoriev I.V."/>
            <person name="Hibbett D.S."/>
            <person name="Martin F."/>
        </authorList>
    </citation>
    <scope>NUCLEOTIDE SEQUENCE [LARGE SCALE GENOMIC DNA]</scope>
    <source>
        <strain evidence="3">FD-334 SS-4</strain>
    </source>
</reference>
<feature type="compositionally biased region" description="Polar residues" evidence="1">
    <location>
        <begin position="304"/>
        <end position="314"/>
    </location>
</feature>
<feature type="compositionally biased region" description="Basic and acidic residues" evidence="1">
    <location>
        <begin position="509"/>
        <end position="526"/>
    </location>
</feature>
<proteinExistence type="predicted"/>
<feature type="region of interest" description="Disordered" evidence="1">
    <location>
        <begin position="156"/>
        <end position="197"/>
    </location>
</feature>
<evidence type="ECO:0000256" key="1">
    <source>
        <dbReference type="SAM" id="MobiDB-lite"/>
    </source>
</evidence>
<protein>
    <submittedName>
        <fullName evidence="2">Uncharacterized protein</fullName>
    </submittedName>
</protein>
<keyword evidence="3" id="KW-1185">Reference proteome</keyword>
<evidence type="ECO:0000313" key="3">
    <source>
        <dbReference type="Proteomes" id="UP000054270"/>
    </source>
</evidence>
<feature type="compositionally biased region" description="Basic and acidic residues" evidence="1">
    <location>
        <begin position="664"/>
        <end position="680"/>
    </location>
</feature>
<accession>A0A0D2M347</accession>
<name>A0A0D2M347_HYPSF</name>
<organism evidence="2 3">
    <name type="scientific">Hypholoma sublateritium (strain FD-334 SS-4)</name>
    <dbReference type="NCBI Taxonomy" id="945553"/>
    <lineage>
        <taxon>Eukaryota</taxon>
        <taxon>Fungi</taxon>
        <taxon>Dikarya</taxon>
        <taxon>Basidiomycota</taxon>
        <taxon>Agaricomycotina</taxon>
        <taxon>Agaricomycetes</taxon>
        <taxon>Agaricomycetidae</taxon>
        <taxon>Agaricales</taxon>
        <taxon>Agaricineae</taxon>
        <taxon>Strophariaceae</taxon>
        <taxon>Hypholoma</taxon>
    </lineage>
</organism>
<gene>
    <name evidence="2" type="ORF">HYPSUDRAFT_57626</name>
</gene>
<sequence length="767" mass="83192">MPKREQSPDAPDDARYFTVYTPYPLNPNWAEEEEQRACAVWIAECIGPTHLWAIHSKPSSRGMILLEISRDFEDHASLLGEHRWSEFLKDPTDQEKGRVTQVFHSFYARGREAQKDVQSEWFEDWAPGTDRIKHPYPNTHWCSTPVEDQTNKILCRPLPADTKPPPPRAQSIVVGSSTWAAKQTESTPSTAELASAWSGGGAQIVQVTEQAPTTSNSSSPTIQPRSPISPGTSTPASPGRKGKKSRDVRVNSKPGWAAVQPTASPGAGAPFAEDASKGPVNAWTKPLNVPESQSSKPTPAPAPQSGSLWVSNETDYAAWKSGEAFEDNANGDAGTPDPPNTSTLVAPASSPRKGRTQVKNERRAQPAASHKDHSSDNHNGSSRRESTSKAGSDRDRHDAVDIMTPQNDKRREWDVPSPEKSSKHTPKPRDKKTKKKKETTETLKSGSPVPKTPDVKASKGSPGALRSSKLPKVKVDEDDQDLSPLKTPVVKLPVVKLEYEAASASQSESPKEATDAKMRGKAKENIQVDFSSEPEDRGIGPVPEQPPANTSKTTKAISDYDNSDWGAVQGGSLEDWGLPADPFLGKTDNLNEAEFHTWEENTSAVNSAKDPPKASASELTEKYLKSLKCPTHKRHCNKNICKDMALLMREEEAKLTAGAKGKGRLRDRNTGDLRKTEGRHAGPKRGPGPSPEVQKTGNLMGAPDNGTDGDAKQKTRILAPYEVVDGRLADSSAHGSRGTGSGGRPKYAKRRMAAVRTSAAQLAARVR</sequence>
<feature type="region of interest" description="Disordered" evidence="1">
    <location>
        <begin position="500"/>
        <end position="563"/>
    </location>
</feature>
<feature type="compositionally biased region" description="Polar residues" evidence="1">
    <location>
        <begin position="209"/>
        <end position="236"/>
    </location>
</feature>
<feature type="compositionally biased region" description="Basic and acidic residues" evidence="1">
    <location>
        <begin position="358"/>
        <end position="400"/>
    </location>
</feature>
<feature type="compositionally biased region" description="Polar residues" evidence="1">
    <location>
        <begin position="547"/>
        <end position="556"/>
    </location>
</feature>
<feature type="compositionally biased region" description="Basic residues" evidence="1">
    <location>
        <begin position="423"/>
        <end position="437"/>
    </location>
</feature>
<evidence type="ECO:0000313" key="2">
    <source>
        <dbReference type="EMBL" id="KJA17583.1"/>
    </source>
</evidence>
<dbReference type="AlphaFoldDB" id="A0A0D2M347"/>
<feature type="compositionally biased region" description="Polar residues" evidence="1">
    <location>
        <begin position="173"/>
        <end position="192"/>
    </location>
</feature>